<sequence>MRSLAELFRVAPAKSFLLAVGPPALAAGQLLNSYVNGLSPAVATGFAVAMVAFAIVATSHHAAEVRLQQLEGDPESQAGVPADGSD</sequence>
<evidence type="ECO:0000256" key="1">
    <source>
        <dbReference type="SAM" id="Phobius"/>
    </source>
</evidence>
<accession>A0A346PM01</accession>
<name>A0A346PM01_9EURY</name>
<dbReference type="EMBL" id="CP027033">
    <property type="protein sequence ID" value="AXR80546.1"/>
    <property type="molecule type" value="Genomic_DNA"/>
</dbReference>
<gene>
    <name evidence="2" type="ORF">AArcMg_0523</name>
</gene>
<protein>
    <submittedName>
        <fullName evidence="2">Uncharacterized protein</fullName>
    </submittedName>
</protein>
<evidence type="ECO:0000313" key="2">
    <source>
        <dbReference type="EMBL" id="AXR80546.1"/>
    </source>
</evidence>
<keyword evidence="1" id="KW-0812">Transmembrane</keyword>
<feature type="transmembrane region" description="Helical" evidence="1">
    <location>
        <begin position="42"/>
        <end position="59"/>
    </location>
</feature>
<dbReference type="AlphaFoldDB" id="A0A346PM01"/>
<organism evidence="2 3">
    <name type="scientific">Natrarchaeobaculum sulfurireducens</name>
    <dbReference type="NCBI Taxonomy" id="2044521"/>
    <lineage>
        <taxon>Archaea</taxon>
        <taxon>Methanobacteriati</taxon>
        <taxon>Methanobacteriota</taxon>
        <taxon>Stenosarchaea group</taxon>
        <taxon>Halobacteria</taxon>
        <taxon>Halobacteriales</taxon>
        <taxon>Natrialbaceae</taxon>
        <taxon>Natrarchaeobaculum</taxon>
    </lineage>
</organism>
<proteinExistence type="predicted"/>
<keyword evidence="3" id="KW-1185">Reference proteome</keyword>
<keyword evidence="1" id="KW-1133">Transmembrane helix</keyword>
<reference evidence="3" key="1">
    <citation type="submission" date="2018-02" db="EMBL/GenBank/DDBJ databases">
        <title>Phenotypic and genomic properties of facultatively anaerobic sulfur-reducing natronoarchaea from hypersaline soda lakes.</title>
        <authorList>
            <person name="Sorokin D.Y."/>
            <person name="Kublanov I.V."/>
            <person name="Roman P."/>
            <person name="Sinninghe Damste J.S."/>
            <person name="Golyshin P.N."/>
            <person name="Rojo D."/>
            <person name="Ciordia S."/>
            <person name="Mena M.D.C."/>
            <person name="Ferrer M."/>
            <person name="Messina E."/>
            <person name="Smedile F."/>
            <person name="La Spada G."/>
            <person name="La Cono V."/>
            <person name="Yakimov M.M."/>
        </authorList>
    </citation>
    <scope>NUCLEOTIDE SEQUENCE [LARGE SCALE GENOMIC DNA]</scope>
    <source>
        <strain evidence="3">AArc-Mg</strain>
    </source>
</reference>
<dbReference type="Proteomes" id="UP000258613">
    <property type="component" value="Chromosome"/>
</dbReference>
<dbReference type="KEGG" id="nag:AArcMg_0523"/>
<evidence type="ECO:0000313" key="3">
    <source>
        <dbReference type="Proteomes" id="UP000258613"/>
    </source>
</evidence>
<keyword evidence="1" id="KW-0472">Membrane</keyword>